<sequence length="459" mass="50724">MDPKIVSIFFYFCIVVGLAADYDEILARYKIWPMAAASYSDHPELCVKDNFANADFKQKYIVQCDLLKNDTCFGFSAVSHSDKSIILSFRGSNGALQITNEVIDELLDPPSPFVGGGGVNKYFLDAFNKIWNAGMKDDFNTVKNSNPGYEVWVTGHSLGAAMASIAAATISQLKYMSSDKIKLVTFGQPRVGNAKYAAAADVLVPYAFRIVHLHDLVPHLPPKGMLGYIHHKSEVWYPNAMQVNASYVVCDEDEGSNCSDSNLDLDTNVIDELLDPPSPFVGGGGVNKYFLDAFNKIWNAGMKDDFNTMKNSNPGYELWITGHSLGAAMASIAAATISQLKYMPSDKIKLVTFGQPRVGNAKYAAAADVLVPYAFRIVHLHDLVPHLPPKGMLGYIHHKSEVWYPNAMQINASYVVCDEDEGSNCSDSNLDLDTDDHDHYFNVDTDFADQRCKGYNPYH</sequence>
<protein>
    <submittedName>
        <fullName evidence="2">Fungal lipase-like domain-containing protein</fullName>
    </submittedName>
</protein>
<accession>A0AC34Q263</accession>
<evidence type="ECO:0000313" key="1">
    <source>
        <dbReference type="Proteomes" id="UP000887576"/>
    </source>
</evidence>
<dbReference type="Proteomes" id="UP000887576">
    <property type="component" value="Unplaced"/>
</dbReference>
<dbReference type="WBParaSite" id="JU765_v2.g12184.t1">
    <property type="protein sequence ID" value="JU765_v2.g12184.t1"/>
    <property type="gene ID" value="JU765_v2.g12184"/>
</dbReference>
<proteinExistence type="predicted"/>
<reference evidence="2" key="1">
    <citation type="submission" date="2022-11" db="UniProtKB">
        <authorList>
            <consortium name="WormBaseParasite"/>
        </authorList>
    </citation>
    <scope>IDENTIFICATION</scope>
</reference>
<organism evidence="1 2">
    <name type="scientific">Panagrolaimus sp. JU765</name>
    <dbReference type="NCBI Taxonomy" id="591449"/>
    <lineage>
        <taxon>Eukaryota</taxon>
        <taxon>Metazoa</taxon>
        <taxon>Ecdysozoa</taxon>
        <taxon>Nematoda</taxon>
        <taxon>Chromadorea</taxon>
        <taxon>Rhabditida</taxon>
        <taxon>Tylenchina</taxon>
        <taxon>Panagrolaimomorpha</taxon>
        <taxon>Panagrolaimoidea</taxon>
        <taxon>Panagrolaimidae</taxon>
        <taxon>Panagrolaimus</taxon>
    </lineage>
</organism>
<name>A0AC34Q263_9BILA</name>
<evidence type="ECO:0000313" key="2">
    <source>
        <dbReference type="WBParaSite" id="JU765_v2.g12184.t1"/>
    </source>
</evidence>